<dbReference type="Proteomes" id="UP001249851">
    <property type="component" value="Unassembled WGS sequence"/>
</dbReference>
<dbReference type="SUPFAM" id="SSF53300">
    <property type="entry name" value="vWA-like"/>
    <property type="match status" value="1"/>
</dbReference>
<evidence type="ECO:0000259" key="2">
    <source>
        <dbReference type="PROSITE" id="PS50041"/>
    </source>
</evidence>
<dbReference type="PANTHER" id="PTHR24020:SF20">
    <property type="entry name" value="PH DOMAIN-CONTAINING PROTEIN"/>
    <property type="match status" value="1"/>
</dbReference>
<dbReference type="EMBL" id="JARQWQ010000014">
    <property type="protein sequence ID" value="KAK2567497.1"/>
    <property type="molecule type" value="Genomic_DNA"/>
</dbReference>
<dbReference type="InterPro" id="IPR036465">
    <property type="entry name" value="vWFA_dom_sf"/>
</dbReference>
<keyword evidence="4" id="KW-0176">Collagen</keyword>
<sequence length="335" mass="38257">MLTWPEAEIYCSEVEGGHLVSIKNARESKYIEGRLRMLRYYFGFSKLWIGASDLYNEGSFNWTDGKPVAYQRWVRGEPSGGRRGREEDCAVMTADPHWARWKDEYCLHHLPFICKVKVCKRRADIGFIVDSSASVRINGFRKSKEFIKNVLRRFKISSEGTHVGLIRFSTQATKIFGFEQYFSQSEVEDAIDKMRYRRGGTSTEKALNMARNDLFLEKPEGTSRPNIPRFVVLLTDGMSLDPKVTIKEAELLKQKGVFITVVAIGRSVNRRELINIASSPRNVITVASFAYLKRIVLITKQKVCEGKEAAREGLVALPNPSLGARFRYPIPEEKE</sequence>
<dbReference type="CDD" id="cd01472">
    <property type="entry name" value="vWA_collagen"/>
    <property type="match status" value="1"/>
</dbReference>
<accession>A0AAD9VB15</accession>
<dbReference type="PROSITE" id="PS00615">
    <property type="entry name" value="C_TYPE_LECTIN_1"/>
    <property type="match status" value="1"/>
</dbReference>
<dbReference type="InterPro" id="IPR018378">
    <property type="entry name" value="C-type_lectin_CS"/>
</dbReference>
<dbReference type="InterPro" id="IPR016186">
    <property type="entry name" value="C-type_lectin-like/link_sf"/>
</dbReference>
<dbReference type="PROSITE" id="PS50234">
    <property type="entry name" value="VWFA"/>
    <property type="match status" value="1"/>
</dbReference>
<dbReference type="InterPro" id="IPR050525">
    <property type="entry name" value="ECM_Assembly_Org"/>
</dbReference>
<dbReference type="SMART" id="SM00327">
    <property type="entry name" value="VWA"/>
    <property type="match status" value="1"/>
</dbReference>
<dbReference type="GO" id="GO:0005581">
    <property type="term" value="C:collagen trimer"/>
    <property type="evidence" value="ECO:0007669"/>
    <property type="project" value="UniProtKB-KW"/>
</dbReference>
<name>A0AAD9VB15_ACRCE</name>
<dbReference type="CDD" id="cd00037">
    <property type="entry name" value="CLECT"/>
    <property type="match status" value="1"/>
</dbReference>
<evidence type="ECO:0000313" key="4">
    <source>
        <dbReference type="EMBL" id="KAK2567497.1"/>
    </source>
</evidence>
<comment type="caution">
    <text evidence="4">The sequence shown here is derived from an EMBL/GenBank/DDBJ whole genome shotgun (WGS) entry which is preliminary data.</text>
</comment>
<dbReference type="SUPFAM" id="SSF56436">
    <property type="entry name" value="C-type lectin-like"/>
    <property type="match status" value="1"/>
</dbReference>
<feature type="domain" description="VWFA" evidence="3">
    <location>
        <begin position="124"/>
        <end position="303"/>
    </location>
</feature>
<protein>
    <submittedName>
        <fullName evidence="4">Collagen alpha-5(VI) chain</fullName>
    </submittedName>
</protein>
<dbReference type="PROSITE" id="PS50041">
    <property type="entry name" value="C_TYPE_LECTIN_2"/>
    <property type="match status" value="1"/>
</dbReference>
<evidence type="ECO:0000259" key="3">
    <source>
        <dbReference type="PROSITE" id="PS50234"/>
    </source>
</evidence>
<dbReference type="PANTHER" id="PTHR24020">
    <property type="entry name" value="COLLAGEN ALPHA"/>
    <property type="match status" value="1"/>
</dbReference>
<reference evidence="4" key="1">
    <citation type="journal article" date="2023" name="G3 (Bethesda)">
        <title>Whole genome assembly and annotation of the endangered Caribbean coral Acropora cervicornis.</title>
        <authorList>
            <person name="Selwyn J.D."/>
            <person name="Vollmer S.V."/>
        </authorList>
    </citation>
    <scope>NUCLEOTIDE SEQUENCE</scope>
    <source>
        <strain evidence="4">K2</strain>
    </source>
</reference>
<gene>
    <name evidence="4" type="ORF">P5673_008321</name>
</gene>
<dbReference type="PRINTS" id="PR01504">
    <property type="entry name" value="PNCREATITSAP"/>
</dbReference>
<dbReference type="Gene3D" id="3.10.100.10">
    <property type="entry name" value="Mannose-Binding Protein A, subunit A"/>
    <property type="match status" value="1"/>
</dbReference>
<proteinExistence type="predicted"/>
<dbReference type="Gene3D" id="3.40.50.410">
    <property type="entry name" value="von Willebrand factor, type A domain"/>
    <property type="match status" value="1"/>
</dbReference>
<dbReference type="InterPro" id="IPR002035">
    <property type="entry name" value="VWF_A"/>
</dbReference>
<keyword evidence="1" id="KW-1015">Disulfide bond</keyword>
<dbReference type="Pfam" id="PF00059">
    <property type="entry name" value="Lectin_C"/>
    <property type="match status" value="1"/>
</dbReference>
<evidence type="ECO:0000313" key="5">
    <source>
        <dbReference type="Proteomes" id="UP001249851"/>
    </source>
</evidence>
<keyword evidence="5" id="KW-1185">Reference proteome</keyword>
<dbReference type="Pfam" id="PF00092">
    <property type="entry name" value="VWA"/>
    <property type="match status" value="1"/>
</dbReference>
<dbReference type="AlphaFoldDB" id="A0AAD9VB15"/>
<reference evidence="4" key="2">
    <citation type="journal article" date="2023" name="Science">
        <title>Genomic signatures of disease resistance in endangered staghorn corals.</title>
        <authorList>
            <person name="Vollmer S.V."/>
            <person name="Selwyn J.D."/>
            <person name="Despard B.A."/>
            <person name="Roesel C.L."/>
        </authorList>
    </citation>
    <scope>NUCLEOTIDE SEQUENCE</scope>
    <source>
        <strain evidence="4">K2</strain>
    </source>
</reference>
<dbReference type="InterPro" id="IPR016187">
    <property type="entry name" value="CTDL_fold"/>
</dbReference>
<feature type="domain" description="C-type lectin" evidence="2">
    <location>
        <begin position="1"/>
        <end position="115"/>
    </location>
</feature>
<dbReference type="SMART" id="SM00034">
    <property type="entry name" value="CLECT"/>
    <property type="match status" value="1"/>
</dbReference>
<dbReference type="InterPro" id="IPR001304">
    <property type="entry name" value="C-type_lectin-like"/>
</dbReference>
<evidence type="ECO:0000256" key="1">
    <source>
        <dbReference type="ARBA" id="ARBA00023157"/>
    </source>
</evidence>
<dbReference type="PRINTS" id="PR00453">
    <property type="entry name" value="VWFADOMAIN"/>
</dbReference>
<organism evidence="4 5">
    <name type="scientific">Acropora cervicornis</name>
    <name type="common">Staghorn coral</name>
    <dbReference type="NCBI Taxonomy" id="6130"/>
    <lineage>
        <taxon>Eukaryota</taxon>
        <taxon>Metazoa</taxon>
        <taxon>Cnidaria</taxon>
        <taxon>Anthozoa</taxon>
        <taxon>Hexacorallia</taxon>
        <taxon>Scleractinia</taxon>
        <taxon>Astrocoeniina</taxon>
        <taxon>Acroporidae</taxon>
        <taxon>Acropora</taxon>
    </lineage>
</organism>